<gene>
    <name evidence="3" type="ORF">JOF54_002120</name>
</gene>
<evidence type="ECO:0000256" key="1">
    <source>
        <dbReference type="ARBA" id="ARBA00023186"/>
    </source>
</evidence>
<dbReference type="Pfam" id="PF01025">
    <property type="entry name" value="GrpE"/>
    <property type="match status" value="1"/>
</dbReference>
<organism evidence="3 4">
    <name type="scientific">Microlunatus capsulatus</name>
    <dbReference type="NCBI Taxonomy" id="99117"/>
    <lineage>
        <taxon>Bacteria</taxon>
        <taxon>Bacillati</taxon>
        <taxon>Actinomycetota</taxon>
        <taxon>Actinomycetes</taxon>
        <taxon>Propionibacteriales</taxon>
        <taxon>Propionibacteriaceae</taxon>
        <taxon>Microlunatus</taxon>
    </lineage>
</organism>
<sequence>MRSNEPASGAGDPSLPEEAIPLPDVTRPPTAEDPRLRLADESLSAGSHAGGADPEGRQNEQVSPSLADDLAAIRAELVALRSETQHVNAILDRLHAENEQLRRGEADRQLQPIFRDLIKLADDWQSMGKSWSGRESATPDDVVSKCLGMAEDAALILERHGVDLDEPEPGDVFDRRRHRALASVSTEDPSVAGRVKEVRRPGYVLGGKVLRFAEVVVFRS</sequence>
<comment type="caution">
    <text evidence="3">The sequence shown here is derived from an EMBL/GenBank/DDBJ whole genome shotgun (WGS) entry which is preliminary data.</text>
</comment>
<keyword evidence="1" id="KW-0143">Chaperone</keyword>
<evidence type="ECO:0000313" key="4">
    <source>
        <dbReference type="Proteomes" id="UP000758168"/>
    </source>
</evidence>
<dbReference type="EMBL" id="JAGIOB010000001">
    <property type="protein sequence ID" value="MBP2417198.1"/>
    <property type="molecule type" value="Genomic_DNA"/>
</dbReference>
<dbReference type="Proteomes" id="UP000758168">
    <property type="component" value="Unassembled WGS sequence"/>
</dbReference>
<feature type="region of interest" description="Disordered" evidence="2">
    <location>
        <begin position="1"/>
        <end position="63"/>
    </location>
</feature>
<dbReference type="Gene3D" id="2.30.22.10">
    <property type="entry name" value="Head domain of nucleotide exchange factor GrpE"/>
    <property type="match status" value="1"/>
</dbReference>
<dbReference type="RefSeq" id="WP_210055473.1">
    <property type="nucleotide sequence ID" value="NZ_BAAAMH010000009.1"/>
</dbReference>
<proteinExistence type="predicted"/>
<feature type="compositionally biased region" description="Basic and acidic residues" evidence="2">
    <location>
        <begin position="30"/>
        <end position="40"/>
    </location>
</feature>
<reference evidence="3 4" key="1">
    <citation type="submission" date="2021-03" db="EMBL/GenBank/DDBJ databases">
        <title>Sequencing the genomes of 1000 actinobacteria strains.</title>
        <authorList>
            <person name="Klenk H.-P."/>
        </authorList>
    </citation>
    <scope>NUCLEOTIDE SEQUENCE [LARGE SCALE GENOMIC DNA]</scope>
    <source>
        <strain evidence="3 4">DSM 12936</strain>
    </source>
</reference>
<name>A0ABS4Z824_9ACTN</name>
<dbReference type="InterPro" id="IPR009012">
    <property type="entry name" value="GrpE_head"/>
</dbReference>
<keyword evidence="4" id="KW-1185">Reference proteome</keyword>
<evidence type="ECO:0000256" key="2">
    <source>
        <dbReference type="SAM" id="MobiDB-lite"/>
    </source>
</evidence>
<evidence type="ECO:0000313" key="3">
    <source>
        <dbReference type="EMBL" id="MBP2417198.1"/>
    </source>
</evidence>
<dbReference type="InterPro" id="IPR000740">
    <property type="entry name" value="GrpE"/>
</dbReference>
<dbReference type="SUPFAM" id="SSF51064">
    <property type="entry name" value="Head domain of nucleotide exchange factor GrpE"/>
    <property type="match status" value="1"/>
</dbReference>
<dbReference type="PRINTS" id="PR00773">
    <property type="entry name" value="GRPEPROTEIN"/>
</dbReference>
<accession>A0ABS4Z824</accession>
<protein>
    <submittedName>
        <fullName evidence="3">Molecular chaperone GrpE (Heat shock protein)</fullName>
    </submittedName>
</protein>